<name>D4JTN2_9FIRM</name>
<gene>
    <name evidence="1" type="ORF">EUS_12950</name>
</gene>
<dbReference type="Proteomes" id="UP000008803">
    <property type="component" value="Chromosome"/>
</dbReference>
<dbReference type="EMBL" id="FP929044">
    <property type="protein sequence ID" value="CBK96451.1"/>
    <property type="molecule type" value="Genomic_DNA"/>
</dbReference>
<evidence type="ECO:0000313" key="2">
    <source>
        <dbReference type="Proteomes" id="UP000008803"/>
    </source>
</evidence>
<protein>
    <submittedName>
        <fullName evidence="1">Uncharacterized protein</fullName>
    </submittedName>
</protein>
<reference evidence="1 2" key="2">
    <citation type="submission" date="2010-03" db="EMBL/GenBank/DDBJ databases">
        <authorList>
            <person name="Pajon A."/>
        </authorList>
    </citation>
    <scope>NUCLEOTIDE SEQUENCE [LARGE SCALE GENOMIC DNA]</scope>
    <source>
        <strain evidence="1 2">70/3</strain>
    </source>
</reference>
<dbReference type="KEGG" id="esu:EUS_12950"/>
<evidence type="ECO:0000313" key="1">
    <source>
        <dbReference type="EMBL" id="CBK96451.1"/>
    </source>
</evidence>
<reference evidence="1 2" key="1">
    <citation type="submission" date="2010-03" db="EMBL/GenBank/DDBJ databases">
        <title>The genome sequence of Eubacterium siraeum 70/3.</title>
        <authorList>
            <consortium name="metaHIT consortium -- http://www.metahit.eu/"/>
            <person name="Pajon A."/>
            <person name="Turner K."/>
            <person name="Parkhill J."/>
            <person name="Duncan S."/>
            <person name="Flint H."/>
        </authorList>
    </citation>
    <scope>NUCLEOTIDE SEQUENCE [LARGE SCALE GENOMIC DNA]</scope>
    <source>
        <strain evidence="1 2">70/3</strain>
    </source>
</reference>
<sequence>MKEKTTMIYFNYTNILNRNLKSQFGIDMTDSDYSVRIDVYYVDQDDVTGNIAMVTSGTISISPFDKTNSAMCKKVDSLSCSTFRYYIFDSKCGDDNSKTALCIILDIDRNEEIDDWKELIDPDLDYWHGWRSDMCNASRYTIDENGTTRIKSKSEMRLSQLESLYLQKREISTCKEKDEQETNEE</sequence>
<dbReference type="HOGENOM" id="CLU_1459250_0_0_9"/>
<proteinExistence type="predicted"/>
<dbReference type="AlphaFoldDB" id="D4JTN2"/>
<dbReference type="BioCyc" id="ESIR657319:G136K-1093-MONOMER"/>
<organism evidence="1 2">
    <name type="scientific">[Eubacterium] siraeum 70/3</name>
    <dbReference type="NCBI Taxonomy" id="657319"/>
    <lineage>
        <taxon>Bacteria</taxon>
        <taxon>Bacillati</taxon>
        <taxon>Bacillota</taxon>
        <taxon>Clostridia</taxon>
        <taxon>Eubacteriales</taxon>
        <taxon>Oscillospiraceae</taxon>
        <taxon>Oscillospiraceae incertae sedis</taxon>
    </lineage>
</organism>
<accession>D4JTN2</accession>
<dbReference type="PATRIC" id="fig|657319.3.peg.1597"/>